<organism evidence="8 9">
    <name type="scientific">Peltaster fructicola</name>
    <dbReference type="NCBI Taxonomy" id="286661"/>
    <lineage>
        <taxon>Eukaryota</taxon>
        <taxon>Fungi</taxon>
        <taxon>Dikarya</taxon>
        <taxon>Ascomycota</taxon>
        <taxon>Pezizomycotina</taxon>
        <taxon>Dothideomycetes</taxon>
        <taxon>Dothideomycetes incertae sedis</taxon>
        <taxon>Peltaster</taxon>
    </lineage>
</organism>
<evidence type="ECO:0000256" key="5">
    <source>
        <dbReference type="ARBA" id="ARBA00023136"/>
    </source>
</evidence>
<name>A0A6H0XRG7_9PEZI</name>
<proteinExistence type="predicted"/>
<reference evidence="8 9" key="1">
    <citation type="journal article" date="2016" name="Sci. Rep.">
        <title>Peltaster fructicola genome reveals evolution from an invasive phytopathogen to an ectophytic parasite.</title>
        <authorList>
            <person name="Xu C."/>
            <person name="Chen H."/>
            <person name="Gleason M.L."/>
            <person name="Xu J.R."/>
            <person name="Liu H."/>
            <person name="Zhang R."/>
            <person name="Sun G."/>
        </authorList>
    </citation>
    <scope>NUCLEOTIDE SEQUENCE [LARGE SCALE GENOMIC DNA]</scope>
    <source>
        <strain evidence="8 9">LNHT1506</strain>
    </source>
</reference>
<dbReference type="EMBL" id="CP051140">
    <property type="protein sequence ID" value="QIW97323.1"/>
    <property type="molecule type" value="Genomic_DNA"/>
</dbReference>
<dbReference type="InterPro" id="IPR004840">
    <property type="entry name" value="Amino_acid_permease_CS"/>
</dbReference>
<dbReference type="GO" id="GO:0022857">
    <property type="term" value="F:transmembrane transporter activity"/>
    <property type="evidence" value="ECO:0007669"/>
    <property type="project" value="InterPro"/>
</dbReference>
<feature type="transmembrane region" description="Helical" evidence="7">
    <location>
        <begin position="58"/>
        <end position="77"/>
    </location>
</feature>
<sequence length="537" mass="57762">MATGEYHNEKKLESTGPETGDSAIGEVRDDARRNNSIVSKFGDIVNASGHRDQLQRQYGLLSICGLALNIDNAWIAFGGSLSLSLLNGGPPGVLYEFIVACIYYTFIGASIAELASSVPSSGGVYHWASITPGPRWGRVVGFFCGSLNFFGWIFDLASIIYIPANIVVSMYAVYHPDYVSEPWHSYVAFVIITWLCTFFVIFCNRLLAPLQHVGLFLVIVGGLVTIIVVAAMPATNGSGHASTSSVWTDWENQTGWVDGVCFLTGVLNGAFAIGTPDAVTHMAEELPNPKVDLPKAVFAQVGLGFITAFLYGITLMYGINDLGAIISGGGSFPLAAVYAQATGSTGATFGLLFILLLSILICSIGTLLMVGRLWWALARDNATPFPGFFAHVNERLSCPIQATVLCSVLVTGLGAIQLGSSTAFTSLVGSFIILTTMSYFLAFFPNLLTGRKYVPKGSFHMGSFGFVINGITCVLIVFFNIMFCFPYAYPVDSVAVVDWNPVILVGVVVLTAFWWLVHGIRKYPGPKLAHLYLGDST</sequence>
<feature type="transmembrane region" description="Helical" evidence="7">
    <location>
        <begin position="215"/>
        <end position="234"/>
    </location>
</feature>
<keyword evidence="4 7" id="KW-1133">Transmembrane helix</keyword>
<feature type="transmembrane region" description="Helical" evidence="7">
    <location>
        <begin position="296"/>
        <end position="315"/>
    </location>
</feature>
<dbReference type="Proteomes" id="UP000503462">
    <property type="component" value="Chromosome 2"/>
</dbReference>
<keyword evidence="3 7" id="KW-0812">Transmembrane</keyword>
<evidence type="ECO:0000256" key="1">
    <source>
        <dbReference type="ARBA" id="ARBA00004141"/>
    </source>
</evidence>
<keyword evidence="9" id="KW-1185">Reference proteome</keyword>
<feature type="transmembrane region" description="Helical" evidence="7">
    <location>
        <begin position="464"/>
        <end position="489"/>
    </location>
</feature>
<dbReference type="PANTHER" id="PTHR45649:SF27">
    <property type="entry name" value="CHOLINE TRANSPORTER (EUROFUNG)"/>
    <property type="match status" value="1"/>
</dbReference>
<evidence type="ECO:0000256" key="6">
    <source>
        <dbReference type="SAM" id="MobiDB-lite"/>
    </source>
</evidence>
<feature type="transmembrane region" description="Helical" evidence="7">
    <location>
        <begin position="97"/>
        <end position="118"/>
    </location>
</feature>
<dbReference type="Gene3D" id="1.20.1740.10">
    <property type="entry name" value="Amino acid/polyamine transporter I"/>
    <property type="match status" value="1"/>
</dbReference>
<evidence type="ECO:0000256" key="3">
    <source>
        <dbReference type="ARBA" id="ARBA00022692"/>
    </source>
</evidence>
<feature type="transmembrane region" description="Helical" evidence="7">
    <location>
        <begin position="347"/>
        <end position="375"/>
    </location>
</feature>
<dbReference type="GO" id="GO:0016020">
    <property type="term" value="C:membrane"/>
    <property type="evidence" value="ECO:0007669"/>
    <property type="project" value="UniProtKB-SubCell"/>
</dbReference>
<protein>
    <recommendedName>
        <fullName evidence="10">Choline transport protein</fullName>
    </recommendedName>
</protein>
<dbReference type="AlphaFoldDB" id="A0A6H0XRG7"/>
<feature type="compositionally biased region" description="Basic and acidic residues" evidence="6">
    <location>
        <begin position="1"/>
        <end position="13"/>
    </location>
</feature>
<accession>A0A6H0XRG7</accession>
<feature type="transmembrane region" description="Helical" evidence="7">
    <location>
        <begin position="396"/>
        <end position="416"/>
    </location>
</feature>
<keyword evidence="5 7" id="KW-0472">Membrane</keyword>
<dbReference type="PANTHER" id="PTHR45649">
    <property type="entry name" value="AMINO-ACID PERMEASE BAT1"/>
    <property type="match status" value="1"/>
</dbReference>
<comment type="subcellular location">
    <subcellularLocation>
        <location evidence="1">Membrane</location>
        <topology evidence="1">Multi-pass membrane protein</topology>
    </subcellularLocation>
</comment>
<feature type="transmembrane region" description="Helical" evidence="7">
    <location>
        <begin position="501"/>
        <end position="517"/>
    </location>
</feature>
<feature type="transmembrane region" description="Helical" evidence="7">
    <location>
        <begin position="322"/>
        <end position="341"/>
    </location>
</feature>
<keyword evidence="2" id="KW-0813">Transport</keyword>
<gene>
    <name evidence="8" type="ORF">AMS68_002841</name>
</gene>
<feature type="transmembrane region" description="Helical" evidence="7">
    <location>
        <begin position="422"/>
        <end position="444"/>
    </location>
</feature>
<dbReference type="PIRSF" id="PIRSF006060">
    <property type="entry name" value="AA_transporter"/>
    <property type="match status" value="1"/>
</dbReference>
<feature type="transmembrane region" description="Helical" evidence="7">
    <location>
        <begin position="183"/>
        <end position="203"/>
    </location>
</feature>
<evidence type="ECO:0000256" key="2">
    <source>
        <dbReference type="ARBA" id="ARBA00022448"/>
    </source>
</evidence>
<evidence type="ECO:0000313" key="8">
    <source>
        <dbReference type="EMBL" id="QIW97323.1"/>
    </source>
</evidence>
<dbReference type="PROSITE" id="PS00218">
    <property type="entry name" value="AMINO_ACID_PERMEASE_1"/>
    <property type="match status" value="1"/>
</dbReference>
<dbReference type="GO" id="GO:0006865">
    <property type="term" value="P:amino acid transport"/>
    <property type="evidence" value="ECO:0007669"/>
    <property type="project" value="InterPro"/>
</dbReference>
<evidence type="ECO:0000256" key="4">
    <source>
        <dbReference type="ARBA" id="ARBA00022989"/>
    </source>
</evidence>
<dbReference type="InterPro" id="IPR002293">
    <property type="entry name" value="AA/rel_permease1"/>
</dbReference>
<evidence type="ECO:0000256" key="7">
    <source>
        <dbReference type="SAM" id="Phobius"/>
    </source>
</evidence>
<dbReference type="Pfam" id="PF13520">
    <property type="entry name" value="AA_permease_2"/>
    <property type="match status" value="1"/>
</dbReference>
<evidence type="ECO:0000313" key="9">
    <source>
        <dbReference type="Proteomes" id="UP000503462"/>
    </source>
</evidence>
<feature type="transmembrane region" description="Helical" evidence="7">
    <location>
        <begin position="139"/>
        <end position="163"/>
    </location>
</feature>
<evidence type="ECO:0008006" key="10">
    <source>
        <dbReference type="Google" id="ProtNLM"/>
    </source>
</evidence>
<dbReference type="OrthoDB" id="3900342at2759"/>
<feature type="region of interest" description="Disordered" evidence="6">
    <location>
        <begin position="1"/>
        <end position="27"/>
    </location>
</feature>